<accession>A0ABV8Z385</accession>
<proteinExistence type="predicted"/>
<comment type="caution">
    <text evidence="2">The sequence shown here is derived from an EMBL/GenBank/DDBJ whole genome shotgun (WGS) entry which is preliminary data.</text>
</comment>
<sequence>MLNPMIAGAAMAFSSMYVVTNSLRLQHRGTAVRRADRGHRDGHPASGHSHDGPG</sequence>
<keyword evidence="3" id="KW-1185">Reference proteome</keyword>
<protein>
    <submittedName>
        <fullName evidence="2">Uncharacterized protein</fullName>
    </submittedName>
</protein>
<evidence type="ECO:0000313" key="2">
    <source>
        <dbReference type="EMBL" id="MFC4470650.1"/>
    </source>
</evidence>
<evidence type="ECO:0000256" key="1">
    <source>
        <dbReference type="SAM" id="MobiDB-lite"/>
    </source>
</evidence>
<reference evidence="3" key="1">
    <citation type="journal article" date="2019" name="Int. J. Syst. Evol. Microbiol.">
        <title>The Global Catalogue of Microorganisms (GCM) 10K type strain sequencing project: providing services to taxonomists for standard genome sequencing and annotation.</title>
        <authorList>
            <consortium name="The Broad Institute Genomics Platform"/>
            <consortium name="The Broad Institute Genome Sequencing Center for Infectious Disease"/>
            <person name="Wu L."/>
            <person name="Ma J."/>
        </authorList>
    </citation>
    <scope>NUCLEOTIDE SEQUENCE [LARGE SCALE GENOMIC DNA]</scope>
    <source>
        <strain evidence="3">DT43</strain>
    </source>
</reference>
<dbReference type="Proteomes" id="UP001596012">
    <property type="component" value="Unassembled WGS sequence"/>
</dbReference>
<feature type="compositionally biased region" description="Basic and acidic residues" evidence="1">
    <location>
        <begin position="33"/>
        <end position="54"/>
    </location>
</feature>
<organism evidence="2 3">
    <name type="scientific">Streptomyces xiangluensis</name>
    <dbReference type="NCBI Taxonomy" id="2665720"/>
    <lineage>
        <taxon>Bacteria</taxon>
        <taxon>Bacillati</taxon>
        <taxon>Actinomycetota</taxon>
        <taxon>Actinomycetes</taxon>
        <taxon>Kitasatosporales</taxon>
        <taxon>Streptomycetaceae</taxon>
        <taxon>Streptomyces</taxon>
    </lineage>
</organism>
<evidence type="ECO:0000313" key="3">
    <source>
        <dbReference type="Proteomes" id="UP001596012"/>
    </source>
</evidence>
<dbReference type="RefSeq" id="WP_386351875.1">
    <property type="nucleotide sequence ID" value="NZ_JBHSFG010000085.1"/>
</dbReference>
<name>A0ABV8Z385_9ACTN</name>
<gene>
    <name evidence="2" type="ORF">ACFPH6_40210</name>
</gene>
<feature type="region of interest" description="Disordered" evidence="1">
    <location>
        <begin position="28"/>
        <end position="54"/>
    </location>
</feature>
<dbReference type="EMBL" id="JBHSFG010000085">
    <property type="protein sequence ID" value="MFC4470650.1"/>
    <property type="molecule type" value="Genomic_DNA"/>
</dbReference>